<feature type="domain" description="DUF3502" evidence="2">
    <location>
        <begin position="433"/>
        <end position="500"/>
    </location>
</feature>
<evidence type="ECO:0000313" key="4">
    <source>
        <dbReference type="Proteomes" id="UP001057134"/>
    </source>
</evidence>
<feature type="signal peptide" evidence="1">
    <location>
        <begin position="1"/>
        <end position="24"/>
    </location>
</feature>
<sequence>MNRFASNVLLRTLPAMLAGSLLLAGCSSGGSGDTGTKEAGEDGSGGLKPVQLSWYYPATAGVPADLKMIEDAVNQITKAKINATVKLNAVSSGDYNQKMNTSVASGEEFDILWTSNWNFDYVQNQSKGAFIALDELIDRYAPEVKKSMPDFVWEATKIDGKIYGVPNYQTVTNREGFVLQKRYLDKYNFDPAQLKKIEDIEPLLAKLKENEKDVIPFMLDRKGKFGNMLRTYNLENVINGIAVINLNNPDKIVNMYDTPEYKAYLDLMRSWYNKGYINEDAATLKNGNDYTKVGKTAVSYHNVLKPGGEQEAKVSSGGLDHVYAPLTEVYTGTNTIITTMQAISRTSKNPERAMMFINLVNTDKELFNLLSFGIEGKHYTKNADGTIKINKDAGYAAADWVFGNVFNGIPIEGKAPDIFEQTKKENESAKPSPIMGFKFKADPVAAEVANINAVVDEFGPGLNTGIVDPSKLGEFQEKLKKAGMDKVVAEAQKQLDEWKKTKK</sequence>
<dbReference type="PROSITE" id="PS51257">
    <property type="entry name" value="PROKAR_LIPOPROTEIN"/>
    <property type="match status" value="1"/>
</dbReference>
<dbReference type="SUPFAM" id="SSF53850">
    <property type="entry name" value="Periplasmic binding protein-like II"/>
    <property type="match status" value="1"/>
</dbReference>
<dbReference type="Proteomes" id="UP001057134">
    <property type="component" value="Chromosome"/>
</dbReference>
<proteinExistence type="predicted"/>
<protein>
    <submittedName>
        <fullName evidence="3">Bacterial extracellular solute-binding protein</fullName>
    </submittedName>
</protein>
<reference evidence="3" key="1">
    <citation type="submission" date="2018-02" db="EMBL/GenBank/DDBJ databases">
        <authorList>
            <person name="Kim S.-K."/>
            <person name="Jung H.-I."/>
            <person name="Lee S.-W."/>
        </authorList>
    </citation>
    <scope>NUCLEOTIDE SEQUENCE</scope>
    <source>
        <strain evidence="3">SK3146</strain>
    </source>
</reference>
<feature type="chain" id="PRO_5047193826" evidence="1">
    <location>
        <begin position="25"/>
        <end position="503"/>
    </location>
</feature>
<keyword evidence="4" id="KW-1185">Reference proteome</keyword>
<dbReference type="RefSeq" id="WP_249863436.1">
    <property type="nucleotide sequence ID" value="NZ_CP027059.1"/>
</dbReference>
<reference evidence="3" key="2">
    <citation type="journal article" date="2021" name="J Anim Sci Technol">
        <title>Complete genome sequence of Paenibacillus konkukensis sp. nov. SK3146 as a potential probiotic strain.</title>
        <authorList>
            <person name="Jung H.I."/>
            <person name="Park S."/>
            <person name="Niu K.M."/>
            <person name="Lee S.W."/>
            <person name="Kothari D."/>
            <person name="Yi K.J."/>
            <person name="Kim S.K."/>
        </authorList>
    </citation>
    <scope>NUCLEOTIDE SEQUENCE</scope>
    <source>
        <strain evidence="3">SK3146</strain>
    </source>
</reference>
<evidence type="ECO:0000256" key="1">
    <source>
        <dbReference type="SAM" id="SignalP"/>
    </source>
</evidence>
<gene>
    <name evidence="3" type="ORF">SK3146_00342</name>
</gene>
<evidence type="ECO:0000259" key="2">
    <source>
        <dbReference type="Pfam" id="PF12010"/>
    </source>
</evidence>
<evidence type="ECO:0000313" key="3">
    <source>
        <dbReference type="EMBL" id="UQZ81186.1"/>
    </source>
</evidence>
<dbReference type="EMBL" id="CP027059">
    <property type="protein sequence ID" value="UQZ81186.1"/>
    <property type="molecule type" value="Genomic_DNA"/>
</dbReference>
<keyword evidence="1" id="KW-0732">Signal</keyword>
<dbReference type="PANTHER" id="PTHR43649">
    <property type="entry name" value="ARABINOSE-BINDING PROTEIN-RELATED"/>
    <property type="match status" value="1"/>
</dbReference>
<dbReference type="InterPro" id="IPR050490">
    <property type="entry name" value="Bact_solute-bd_prot1"/>
</dbReference>
<accession>A0ABY4RF08</accession>
<organism evidence="3 4">
    <name type="scientific">Paenibacillus konkukensis</name>
    <dbReference type="NCBI Taxonomy" id="2020716"/>
    <lineage>
        <taxon>Bacteria</taxon>
        <taxon>Bacillati</taxon>
        <taxon>Bacillota</taxon>
        <taxon>Bacilli</taxon>
        <taxon>Bacillales</taxon>
        <taxon>Paenibacillaceae</taxon>
        <taxon>Paenibacillus</taxon>
    </lineage>
</organism>
<dbReference type="InterPro" id="IPR022627">
    <property type="entry name" value="DUF3502"/>
</dbReference>
<dbReference type="Gene3D" id="3.40.190.10">
    <property type="entry name" value="Periplasmic binding protein-like II"/>
    <property type="match status" value="2"/>
</dbReference>
<dbReference type="Pfam" id="PF12010">
    <property type="entry name" value="DUF3502"/>
    <property type="match status" value="1"/>
</dbReference>
<dbReference type="PANTHER" id="PTHR43649:SF17">
    <property type="entry name" value="ABC TRANSPORTER SOLUTE BINDING PROTEIN-SUGAR TRANSPORT"/>
    <property type="match status" value="1"/>
</dbReference>
<name>A0ABY4RF08_9BACL</name>